<evidence type="ECO:0000313" key="2">
    <source>
        <dbReference type="Proteomes" id="UP000805193"/>
    </source>
</evidence>
<evidence type="ECO:0000313" key="1">
    <source>
        <dbReference type="EMBL" id="KAG0427100.1"/>
    </source>
</evidence>
<name>A0AC60Q235_IXOPE</name>
<comment type="caution">
    <text evidence="1">The sequence shown here is derived from an EMBL/GenBank/DDBJ whole genome shotgun (WGS) entry which is preliminary data.</text>
</comment>
<gene>
    <name evidence="1" type="ORF">HPB47_025774</name>
</gene>
<dbReference type="Proteomes" id="UP000805193">
    <property type="component" value="Unassembled WGS sequence"/>
</dbReference>
<proteinExistence type="predicted"/>
<protein>
    <submittedName>
        <fullName evidence="1">Uncharacterized protein</fullName>
    </submittedName>
</protein>
<dbReference type="EMBL" id="JABSTQ010009654">
    <property type="protein sequence ID" value="KAG0427100.1"/>
    <property type="molecule type" value="Genomic_DNA"/>
</dbReference>
<feature type="non-terminal residue" evidence="1">
    <location>
        <position position="1"/>
    </location>
</feature>
<accession>A0AC60Q235</accession>
<feature type="non-terminal residue" evidence="1">
    <location>
        <position position="524"/>
    </location>
</feature>
<sequence length="524" mass="60065">LVRAVGFAARDNYTEYGMPSSHSQLMWFVATYLAFFVLIRVYLQYHTWAQVCWGALIGSLLACLWFSVTQFVLTPLFPRVVSWPVSELLMLRDTTLIPNVMWFEYTSYRAESRSRDSSATVQQRSRISPRTMLKKPPSSSSLNRTRWSVAEQTAEDPSSRYLCGKGTIHFWKNFAFESEGRPYIRVTHDIGIEEVLNVFTREWKFTLPRIVLVIISSLTTWQEWSAPRQLENFKAGLIKAANTTAMWIMTNGVNTGIAKEVGAWVNEELVQRLIMRCHRHPHTDFEKMPPLCLLGIVREDLLTCADKFDANKDGAIFIENVGSRPEENRFDLNPDHTHFIVVKDDTVNKTGLNYFMLKLEKHLSMTCEDDSAATLRHGCVDPRTLCSAEIPLIAVVCQGGTGCNKMVLEHIKKQLPILVIQGSGGVADLLALAYNEIDRRGVTLWDPEFIENVLKPELSSRICQMFPKFRDNAISRNVFKDRIVECLRLACQTQEQMYFTVINIHHHRNNLQHLDDILLKAVFK</sequence>
<reference evidence="1 2" key="1">
    <citation type="journal article" date="2020" name="Cell">
        <title>Large-Scale Comparative Analyses of Tick Genomes Elucidate Their Genetic Diversity and Vector Capacities.</title>
        <authorList>
            <consortium name="Tick Genome and Microbiome Consortium (TIGMIC)"/>
            <person name="Jia N."/>
            <person name="Wang J."/>
            <person name="Shi W."/>
            <person name="Du L."/>
            <person name="Sun Y."/>
            <person name="Zhan W."/>
            <person name="Jiang J.F."/>
            <person name="Wang Q."/>
            <person name="Zhang B."/>
            <person name="Ji P."/>
            <person name="Bell-Sakyi L."/>
            <person name="Cui X.M."/>
            <person name="Yuan T.T."/>
            <person name="Jiang B.G."/>
            <person name="Yang W.F."/>
            <person name="Lam T.T."/>
            <person name="Chang Q.C."/>
            <person name="Ding S.J."/>
            <person name="Wang X.J."/>
            <person name="Zhu J.G."/>
            <person name="Ruan X.D."/>
            <person name="Zhao L."/>
            <person name="Wei J.T."/>
            <person name="Ye R.Z."/>
            <person name="Que T.C."/>
            <person name="Du C.H."/>
            <person name="Zhou Y.H."/>
            <person name="Cheng J.X."/>
            <person name="Dai P.F."/>
            <person name="Guo W.B."/>
            <person name="Han X.H."/>
            <person name="Huang E.J."/>
            <person name="Li L.F."/>
            <person name="Wei W."/>
            <person name="Gao Y.C."/>
            <person name="Liu J.Z."/>
            <person name="Shao H.Z."/>
            <person name="Wang X."/>
            <person name="Wang C.C."/>
            <person name="Yang T.C."/>
            <person name="Huo Q.B."/>
            <person name="Li W."/>
            <person name="Chen H.Y."/>
            <person name="Chen S.E."/>
            <person name="Zhou L.G."/>
            <person name="Ni X.B."/>
            <person name="Tian J.H."/>
            <person name="Sheng Y."/>
            <person name="Liu T."/>
            <person name="Pan Y.S."/>
            <person name="Xia L.Y."/>
            <person name="Li J."/>
            <person name="Zhao F."/>
            <person name="Cao W.C."/>
        </authorList>
    </citation>
    <scope>NUCLEOTIDE SEQUENCE [LARGE SCALE GENOMIC DNA]</scope>
    <source>
        <strain evidence="1">Iper-2018</strain>
    </source>
</reference>
<organism evidence="1 2">
    <name type="scientific">Ixodes persulcatus</name>
    <name type="common">Taiga tick</name>
    <dbReference type="NCBI Taxonomy" id="34615"/>
    <lineage>
        <taxon>Eukaryota</taxon>
        <taxon>Metazoa</taxon>
        <taxon>Ecdysozoa</taxon>
        <taxon>Arthropoda</taxon>
        <taxon>Chelicerata</taxon>
        <taxon>Arachnida</taxon>
        <taxon>Acari</taxon>
        <taxon>Parasitiformes</taxon>
        <taxon>Ixodida</taxon>
        <taxon>Ixodoidea</taxon>
        <taxon>Ixodidae</taxon>
        <taxon>Ixodinae</taxon>
        <taxon>Ixodes</taxon>
    </lineage>
</organism>
<keyword evidence="2" id="KW-1185">Reference proteome</keyword>